<dbReference type="SUPFAM" id="SSF51735">
    <property type="entry name" value="NAD(P)-binding Rossmann-fold domains"/>
    <property type="match status" value="1"/>
</dbReference>
<dbReference type="InterPro" id="IPR002347">
    <property type="entry name" value="SDR_fam"/>
</dbReference>
<reference evidence="5" key="2">
    <citation type="submission" date="2013-10" db="EMBL/GenBank/DDBJ databases">
        <authorList>
            <person name="Aslett M."/>
        </authorList>
    </citation>
    <scope>NUCLEOTIDE SEQUENCE [LARGE SCALE GENOMIC DNA]</scope>
    <source>
        <strain evidence="5">Houghton</strain>
    </source>
</reference>
<dbReference type="PANTHER" id="PTHR43963:SF6">
    <property type="entry name" value="CHAIN DEHYDROGENASE FAMILY PROTEIN, PUTATIVE (AFU_ORTHOLOGUE AFUA_3G15350)-RELATED"/>
    <property type="match status" value="1"/>
</dbReference>
<evidence type="ECO:0000313" key="5">
    <source>
        <dbReference type="EMBL" id="CDJ27510.1"/>
    </source>
</evidence>
<keyword evidence="3" id="KW-0560">Oxidoreductase</keyword>
<reference evidence="5" key="1">
    <citation type="submission" date="2013-10" db="EMBL/GenBank/DDBJ databases">
        <title>Genomic analysis of the causative agents of coccidiosis in chickens.</title>
        <authorList>
            <person name="Reid A.J."/>
            <person name="Blake D."/>
            <person name="Billington K."/>
            <person name="Browne H."/>
            <person name="Dunn M."/>
            <person name="Hung S."/>
            <person name="Kawahara F."/>
            <person name="Miranda-Saavedra D."/>
            <person name="Mourier T."/>
            <person name="Nagra H."/>
            <person name="Otto T.D."/>
            <person name="Rawlings N."/>
            <person name="Sanchez A."/>
            <person name="Sanders M."/>
            <person name="Subramaniam C."/>
            <person name="Tay Y."/>
            <person name="Dear P."/>
            <person name="Doerig C."/>
            <person name="Gruber A."/>
            <person name="Parkinson J."/>
            <person name="Shirley M."/>
            <person name="Wan K.L."/>
            <person name="Berriman M."/>
            <person name="Tomley F."/>
            <person name="Pain A."/>
        </authorList>
    </citation>
    <scope>NUCLEOTIDE SEQUENCE [LARGE SCALE GENOMIC DNA]</scope>
    <source>
        <strain evidence="5">Houghton</strain>
    </source>
</reference>
<dbReference type="EMBL" id="HG679754">
    <property type="protein sequence ID" value="CDJ27510.1"/>
    <property type="molecule type" value="Genomic_DNA"/>
</dbReference>
<keyword evidence="4" id="KW-0472">Membrane</keyword>
<keyword evidence="4" id="KW-0812">Transmembrane</keyword>
<dbReference type="VEuPathDB" id="ToxoDB:EMH_0032410"/>
<dbReference type="PANTHER" id="PTHR43963">
    <property type="entry name" value="CARBONYL REDUCTASE 1-RELATED"/>
    <property type="match status" value="1"/>
</dbReference>
<dbReference type="OrthoDB" id="1274115at2759"/>
<feature type="transmembrane region" description="Helical" evidence="4">
    <location>
        <begin position="31"/>
        <end position="51"/>
    </location>
</feature>
<name>U6JPR8_9EIME</name>
<evidence type="ECO:0000256" key="4">
    <source>
        <dbReference type="SAM" id="Phobius"/>
    </source>
</evidence>
<dbReference type="Gene3D" id="3.40.50.720">
    <property type="entry name" value="NAD(P)-binding Rossmann-like Domain"/>
    <property type="match status" value="1"/>
</dbReference>
<dbReference type="GO" id="GO:0016491">
    <property type="term" value="F:oxidoreductase activity"/>
    <property type="evidence" value="ECO:0007669"/>
    <property type="project" value="UniProtKB-KW"/>
</dbReference>
<accession>U6JPR8</accession>
<dbReference type="GeneID" id="25378050"/>
<evidence type="ECO:0000256" key="1">
    <source>
        <dbReference type="ARBA" id="ARBA00006484"/>
    </source>
</evidence>
<keyword evidence="6" id="KW-1185">Reference proteome</keyword>
<sequence length="362" mass="40089">MAFLFSAKWAWVALRFILRRREELRNIRKKGFVVVVIGCTSGLGMAIVLAVCDRLSKIQSHGAHTVIITAKTEEEGVLLLERLRHPTVRVGFHQLDASNSNSLTAFSQNLKEKFEHIDILMNCTSMLPSAAELSWHGNTLRIMSADYYEAKLIIQALMPLMALGGRVVIGASSLAELAITWMNEEAFAKLFSPDSTEKDLDEIADGFMQEMQEESTDGKRVYDAMAYPFVQATRIALAHCLGNQLNQSSKDPRKRITVCSFSLGWCRSTSERDRAPFSALDGAEEAVFAAFDASPGEIQGAFLIGRKAAKFGEVFAAINADAARSRRTLAEKNDHHTHLKHLTRKAAEAIEDTPQVVTVEES</sequence>
<gene>
    <name evidence="5" type="ORF">EMH_0032410</name>
</gene>
<organism evidence="5 6">
    <name type="scientific">Eimeria mitis</name>
    <dbReference type="NCBI Taxonomy" id="44415"/>
    <lineage>
        <taxon>Eukaryota</taxon>
        <taxon>Sar</taxon>
        <taxon>Alveolata</taxon>
        <taxon>Apicomplexa</taxon>
        <taxon>Conoidasida</taxon>
        <taxon>Coccidia</taxon>
        <taxon>Eucoccidiorida</taxon>
        <taxon>Eimeriorina</taxon>
        <taxon>Eimeriidae</taxon>
        <taxon>Eimeria</taxon>
    </lineage>
</organism>
<dbReference type="AlphaFoldDB" id="U6JPR8"/>
<keyword evidence="4" id="KW-1133">Transmembrane helix</keyword>
<evidence type="ECO:0000256" key="2">
    <source>
        <dbReference type="ARBA" id="ARBA00022857"/>
    </source>
</evidence>
<proteinExistence type="inferred from homology"/>
<dbReference type="InterPro" id="IPR036291">
    <property type="entry name" value="NAD(P)-bd_dom_sf"/>
</dbReference>
<dbReference type="RefSeq" id="XP_013350088.1">
    <property type="nucleotide sequence ID" value="XM_013494634.1"/>
</dbReference>
<dbReference type="Proteomes" id="UP000030744">
    <property type="component" value="Unassembled WGS sequence"/>
</dbReference>
<protein>
    <submittedName>
        <fullName evidence="5">Carbonyl reductase 1, related</fullName>
    </submittedName>
</protein>
<evidence type="ECO:0000256" key="3">
    <source>
        <dbReference type="ARBA" id="ARBA00023002"/>
    </source>
</evidence>
<comment type="similarity">
    <text evidence="1">Belongs to the short-chain dehydrogenases/reductases (SDR) family.</text>
</comment>
<dbReference type="Pfam" id="PF00106">
    <property type="entry name" value="adh_short"/>
    <property type="match status" value="1"/>
</dbReference>
<keyword evidence="2" id="KW-0521">NADP</keyword>
<evidence type="ECO:0000313" key="6">
    <source>
        <dbReference type="Proteomes" id="UP000030744"/>
    </source>
</evidence>